<dbReference type="EMBL" id="JABBWK010000017">
    <property type="protein sequence ID" value="KAG1902444.1"/>
    <property type="molecule type" value="Genomic_DNA"/>
</dbReference>
<dbReference type="InterPro" id="IPR020472">
    <property type="entry name" value="WD40_PAC1"/>
</dbReference>
<proteinExistence type="predicted"/>
<dbReference type="Proteomes" id="UP001195769">
    <property type="component" value="Unassembled WGS sequence"/>
</dbReference>
<organism evidence="5 6">
    <name type="scientific">Suillus fuscotomentosus</name>
    <dbReference type="NCBI Taxonomy" id="1912939"/>
    <lineage>
        <taxon>Eukaryota</taxon>
        <taxon>Fungi</taxon>
        <taxon>Dikarya</taxon>
        <taxon>Basidiomycota</taxon>
        <taxon>Agaricomycotina</taxon>
        <taxon>Agaricomycetes</taxon>
        <taxon>Agaricomycetidae</taxon>
        <taxon>Boletales</taxon>
        <taxon>Suillineae</taxon>
        <taxon>Suillaceae</taxon>
        <taxon>Suillus</taxon>
    </lineage>
</organism>
<dbReference type="PROSITE" id="PS50294">
    <property type="entry name" value="WD_REPEATS_REGION"/>
    <property type="match status" value="3"/>
</dbReference>
<dbReference type="PRINTS" id="PR00320">
    <property type="entry name" value="GPROTEINBRPT"/>
</dbReference>
<feature type="region of interest" description="Disordered" evidence="4">
    <location>
        <begin position="1"/>
        <end position="44"/>
    </location>
</feature>
<comment type="caution">
    <text evidence="5">The sequence shown here is derived from an EMBL/GenBank/DDBJ whole genome shotgun (WGS) entry which is preliminary data.</text>
</comment>
<feature type="compositionally biased region" description="Basic residues" evidence="4">
    <location>
        <begin position="1"/>
        <end position="12"/>
    </location>
</feature>
<dbReference type="PANTHER" id="PTHR19879:SF9">
    <property type="entry name" value="TRANSCRIPTION INITIATION FACTOR TFIID SUBUNIT 5"/>
    <property type="match status" value="1"/>
</dbReference>
<keyword evidence="1 3" id="KW-0853">WD repeat</keyword>
<keyword evidence="6" id="KW-1185">Reference proteome</keyword>
<name>A0AAD4HP62_9AGAM</name>
<dbReference type="InterPro" id="IPR001680">
    <property type="entry name" value="WD40_rpt"/>
</dbReference>
<evidence type="ECO:0000256" key="2">
    <source>
        <dbReference type="ARBA" id="ARBA00022737"/>
    </source>
</evidence>
<evidence type="ECO:0000256" key="3">
    <source>
        <dbReference type="PROSITE-ProRule" id="PRU00221"/>
    </source>
</evidence>
<gene>
    <name evidence="5" type="ORF">F5891DRAFT_162875</name>
</gene>
<dbReference type="InterPro" id="IPR015943">
    <property type="entry name" value="WD40/YVTN_repeat-like_dom_sf"/>
</dbReference>
<accession>A0AAD4HP62</accession>
<evidence type="ECO:0000313" key="6">
    <source>
        <dbReference type="Proteomes" id="UP001195769"/>
    </source>
</evidence>
<protein>
    <recommendedName>
        <fullName evidence="7">WD40 repeat-like protein</fullName>
    </recommendedName>
</protein>
<dbReference type="SUPFAM" id="SSF50978">
    <property type="entry name" value="WD40 repeat-like"/>
    <property type="match status" value="1"/>
</dbReference>
<dbReference type="Pfam" id="PF00400">
    <property type="entry name" value="WD40"/>
    <property type="match status" value="3"/>
</dbReference>
<reference evidence="5" key="1">
    <citation type="journal article" date="2020" name="New Phytol.">
        <title>Comparative genomics reveals dynamic genome evolution in host specialist ectomycorrhizal fungi.</title>
        <authorList>
            <person name="Lofgren L.A."/>
            <person name="Nguyen N.H."/>
            <person name="Vilgalys R."/>
            <person name="Ruytinx J."/>
            <person name="Liao H.L."/>
            <person name="Branco S."/>
            <person name="Kuo A."/>
            <person name="LaButti K."/>
            <person name="Lipzen A."/>
            <person name="Andreopoulos W."/>
            <person name="Pangilinan J."/>
            <person name="Riley R."/>
            <person name="Hundley H."/>
            <person name="Na H."/>
            <person name="Barry K."/>
            <person name="Grigoriev I.V."/>
            <person name="Stajich J.E."/>
            <person name="Kennedy P.G."/>
        </authorList>
    </citation>
    <scope>NUCLEOTIDE SEQUENCE</scope>
    <source>
        <strain evidence="5">FC203</strain>
    </source>
</reference>
<sequence>MERPRFRRSRRMRNAEDQPRRTAVPPRGRPTPTHPKETNVIRLPEGSGLGRFTLDVGGPLDAVTSVCWSRSGEQMFSGSRDGTIRVWSSGTGAQVALLQGHTNTVHAIAISFDGRFIASASSDCTVRLWSVRTYEAVSPPFEHADELYCVTFSPDRKRVACGGKDTKVYLWDIEPYTKPDASIMDSCEPAPELPLAPSDEDILNELLIQEVGKCITYALNTHGKQQVAGFLPPLALQNGVPPDLNVPSAFTENWPSNEINNALEDSNQPKEPIGVLPSLVPSSSSYKHRFLDRLPLFRRRNDVDNCSATNSDCDPQTDQLLLTVTVSFDSKLCIDGDFVSVQLVILPTIVTSRGIIVTIFSLFPLRFAYISIKEEQRVLKFASLPCHTGVLHNTLDIFRTCIECCRTQLKTVDSSSMEHTFLYRIFVLMW</sequence>
<feature type="repeat" description="WD" evidence="3">
    <location>
        <begin position="98"/>
        <end position="139"/>
    </location>
</feature>
<dbReference type="GeneID" id="64665035"/>
<keyword evidence="2" id="KW-0677">Repeat</keyword>
<evidence type="ECO:0000313" key="5">
    <source>
        <dbReference type="EMBL" id="KAG1902444.1"/>
    </source>
</evidence>
<dbReference type="AlphaFoldDB" id="A0AAD4HP62"/>
<dbReference type="PROSITE" id="PS50082">
    <property type="entry name" value="WD_REPEATS_2"/>
    <property type="match status" value="3"/>
</dbReference>
<dbReference type="PANTHER" id="PTHR19879">
    <property type="entry name" value="TRANSCRIPTION INITIATION FACTOR TFIID"/>
    <property type="match status" value="1"/>
</dbReference>
<dbReference type="InterPro" id="IPR036322">
    <property type="entry name" value="WD40_repeat_dom_sf"/>
</dbReference>
<evidence type="ECO:0008006" key="7">
    <source>
        <dbReference type="Google" id="ProtNLM"/>
    </source>
</evidence>
<feature type="repeat" description="WD" evidence="3">
    <location>
        <begin position="56"/>
        <end position="97"/>
    </location>
</feature>
<evidence type="ECO:0000256" key="4">
    <source>
        <dbReference type="SAM" id="MobiDB-lite"/>
    </source>
</evidence>
<feature type="repeat" description="WD" evidence="3">
    <location>
        <begin position="140"/>
        <end position="174"/>
    </location>
</feature>
<evidence type="ECO:0000256" key="1">
    <source>
        <dbReference type="ARBA" id="ARBA00022574"/>
    </source>
</evidence>
<dbReference type="Gene3D" id="2.130.10.10">
    <property type="entry name" value="YVTN repeat-like/Quinoprotein amine dehydrogenase"/>
    <property type="match status" value="1"/>
</dbReference>
<dbReference type="RefSeq" id="XP_041228019.1">
    <property type="nucleotide sequence ID" value="XM_041370737.1"/>
</dbReference>
<dbReference type="SMART" id="SM00320">
    <property type="entry name" value="WD40"/>
    <property type="match status" value="3"/>
</dbReference>